<feature type="domain" description="DUF4349" evidence="4">
    <location>
        <begin position="71"/>
        <end position="275"/>
    </location>
</feature>
<dbReference type="EMBL" id="RIAR02000001">
    <property type="protein sequence ID" value="NSL86548.1"/>
    <property type="molecule type" value="Genomic_DNA"/>
</dbReference>
<sequence>MKTFTLLTAVLLFTACSTKNGGNTAAMEVAGAEDAAAVEALAPAAQGLMDMKDAPAPPPPPAPDANAVIPQKIIRDAVITYGVKDFNTVKSRIAAVVSKHGGYIANERQQNNAMEWRSELEIKVPSGKFSDCVDALVSGVARVDEKKITSTDVTEQYVDLDARMRARQETEKRYLQLLQQAKNVKEILEVEVQLKQIREEIESAKGRLQYFDHHVAYSTITLTYYETFSHTNPQAPGFFERVGLSLADGWNNLLALGIAVLSAWPLWVAIVFIFIFIKRAVRRRKARKTGIGAATNVNP</sequence>
<comment type="caution">
    <text evidence="5">The sequence shown here is derived from an EMBL/GenBank/DDBJ whole genome shotgun (WGS) entry which is preliminary data.</text>
</comment>
<keyword evidence="1" id="KW-0175">Coiled coil</keyword>
<dbReference type="Pfam" id="PF14257">
    <property type="entry name" value="DUF4349"/>
    <property type="match status" value="1"/>
</dbReference>
<feature type="transmembrane region" description="Helical" evidence="2">
    <location>
        <begin position="253"/>
        <end position="277"/>
    </location>
</feature>
<reference evidence="5" key="1">
    <citation type="submission" date="2020-05" db="EMBL/GenBank/DDBJ databases">
        <title>Chitinophaga laudate sp. nov., isolated from a tropical peat swamp.</title>
        <authorList>
            <person name="Goh C.B.S."/>
            <person name="Lee M.S."/>
            <person name="Parimannan S."/>
            <person name="Pasbakhsh P."/>
            <person name="Yule C.M."/>
            <person name="Rajandas H."/>
            <person name="Loke S."/>
            <person name="Croft L."/>
            <person name="Tan J.B.L."/>
        </authorList>
    </citation>
    <scope>NUCLEOTIDE SEQUENCE</scope>
    <source>
        <strain evidence="5">Mgbs1</strain>
    </source>
</reference>
<keyword evidence="6" id="KW-1185">Reference proteome</keyword>
<accession>A0A9Q5CX31</accession>
<evidence type="ECO:0000313" key="6">
    <source>
        <dbReference type="Proteomes" id="UP000281028"/>
    </source>
</evidence>
<keyword evidence="2" id="KW-0812">Transmembrane</keyword>
<evidence type="ECO:0000313" key="5">
    <source>
        <dbReference type="EMBL" id="NSL86548.1"/>
    </source>
</evidence>
<gene>
    <name evidence="5" type="ORF">ECE50_006890</name>
</gene>
<organism evidence="5 6">
    <name type="scientific">Chitinophaga solisilvae</name>
    <dbReference type="NCBI Taxonomy" id="1233460"/>
    <lineage>
        <taxon>Bacteria</taxon>
        <taxon>Pseudomonadati</taxon>
        <taxon>Bacteroidota</taxon>
        <taxon>Chitinophagia</taxon>
        <taxon>Chitinophagales</taxon>
        <taxon>Chitinophagaceae</taxon>
        <taxon>Chitinophaga</taxon>
    </lineage>
</organism>
<proteinExistence type="predicted"/>
<dbReference type="Proteomes" id="UP000281028">
    <property type="component" value="Unassembled WGS sequence"/>
</dbReference>
<name>A0A9Q5CX31_9BACT</name>
<keyword evidence="3" id="KW-0732">Signal</keyword>
<evidence type="ECO:0000256" key="2">
    <source>
        <dbReference type="SAM" id="Phobius"/>
    </source>
</evidence>
<evidence type="ECO:0000256" key="1">
    <source>
        <dbReference type="SAM" id="Coils"/>
    </source>
</evidence>
<keyword evidence="2" id="KW-1133">Transmembrane helix</keyword>
<protein>
    <submittedName>
        <fullName evidence="5">DUF4349 domain-containing protein</fullName>
    </submittedName>
</protein>
<keyword evidence="2" id="KW-0472">Membrane</keyword>
<feature type="coiled-coil region" evidence="1">
    <location>
        <begin position="167"/>
        <end position="207"/>
    </location>
</feature>
<dbReference type="OrthoDB" id="5381491at2"/>
<dbReference type="PROSITE" id="PS51257">
    <property type="entry name" value="PROKAR_LIPOPROTEIN"/>
    <property type="match status" value="1"/>
</dbReference>
<feature type="chain" id="PRO_5040341155" evidence="3">
    <location>
        <begin position="22"/>
        <end position="299"/>
    </location>
</feature>
<evidence type="ECO:0000256" key="3">
    <source>
        <dbReference type="SAM" id="SignalP"/>
    </source>
</evidence>
<dbReference type="AlphaFoldDB" id="A0A9Q5CX31"/>
<evidence type="ECO:0000259" key="4">
    <source>
        <dbReference type="Pfam" id="PF14257"/>
    </source>
</evidence>
<feature type="signal peptide" evidence="3">
    <location>
        <begin position="1"/>
        <end position="21"/>
    </location>
</feature>
<dbReference type="InterPro" id="IPR025645">
    <property type="entry name" value="DUF4349"/>
</dbReference>